<accession>A0ACB0MF85</accession>
<organism evidence="1 2">
    <name type="scientific">Trifolium pratense</name>
    <name type="common">Red clover</name>
    <dbReference type="NCBI Taxonomy" id="57577"/>
    <lineage>
        <taxon>Eukaryota</taxon>
        <taxon>Viridiplantae</taxon>
        <taxon>Streptophyta</taxon>
        <taxon>Embryophyta</taxon>
        <taxon>Tracheophyta</taxon>
        <taxon>Spermatophyta</taxon>
        <taxon>Magnoliopsida</taxon>
        <taxon>eudicotyledons</taxon>
        <taxon>Gunneridae</taxon>
        <taxon>Pentapetalae</taxon>
        <taxon>rosids</taxon>
        <taxon>fabids</taxon>
        <taxon>Fabales</taxon>
        <taxon>Fabaceae</taxon>
        <taxon>Papilionoideae</taxon>
        <taxon>50 kb inversion clade</taxon>
        <taxon>NPAAA clade</taxon>
        <taxon>Hologalegina</taxon>
        <taxon>IRL clade</taxon>
        <taxon>Trifolieae</taxon>
        <taxon>Trifolium</taxon>
    </lineage>
</organism>
<evidence type="ECO:0000313" key="1">
    <source>
        <dbReference type="EMBL" id="CAJ2679799.1"/>
    </source>
</evidence>
<dbReference type="Proteomes" id="UP001177021">
    <property type="component" value="Unassembled WGS sequence"/>
</dbReference>
<sequence length="253" mass="28460">MKEHKNHKVRSEGILWMVSAVEDFGVSHLKLKDLIDFVKEIGLQSSAAATRNASIKLLGVLHKFVVPDIKGFLTDVKPALLSALDTEYEKNPFESLWPELVPNMQSSIQNSHLLRPFQFNYNLNTPAHKYMRSLHVKPALLSALDTEYEKNPFEGASTMPRKLSGHQIRPHPWWLVGWIACIVKILVERGRLNDSNKNQVMATLTKIGNVASAMHHAVEKSSKGILKCLGDNRKHMRVCVLNTLDSLLCCCSS</sequence>
<reference evidence="1" key="1">
    <citation type="submission" date="2023-10" db="EMBL/GenBank/DDBJ databases">
        <authorList>
            <person name="Rodriguez Cubillos JULIANA M."/>
            <person name="De Vega J."/>
        </authorList>
    </citation>
    <scope>NUCLEOTIDE SEQUENCE</scope>
</reference>
<protein>
    <submittedName>
        <fullName evidence="1">Uncharacterized protein</fullName>
    </submittedName>
</protein>
<evidence type="ECO:0000313" key="2">
    <source>
        <dbReference type="Proteomes" id="UP001177021"/>
    </source>
</evidence>
<gene>
    <name evidence="1" type="ORF">MILVUS5_LOCUS41824</name>
</gene>
<comment type="caution">
    <text evidence="1">The sequence shown here is derived from an EMBL/GenBank/DDBJ whole genome shotgun (WGS) entry which is preliminary data.</text>
</comment>
<proteinExistence type="predicted"/>
<name>A0ACB0MF85_TRIPR</name>
<keyword evidence="2" id="KW-1185">Reference proteome</keyword>
<dbReference type="EMBL" id="CASHSV030000823">
    <property type="protein sequence ID" value="CAJ2679799.1"/>
    <property type="molecule type" value="Genomic_DNA"/>
</dbReference>